<sequence length="100" mass="11578">MFNSLESCSQFPIGRCGTGAQCYLGILHEAYCRSQSFNRKLINRDGGRSHTFCTHLFSPKGLVTEEWHNCCWALSSQIRQVAVDKQQKQRIWNEHTRQSE</sequence>
<dbReference type="AlphaFoldDB" id="A0A7C9FRE3"/>
<name>A0A7C9FRE3_OPUST</name>
<reference evidence="1" key="1">
    <citation type="journal article" date="2013" name="J. Plant Res.">
        <title>Effect of fungi and light on seed germination of three Opuntia species from semiarid lands of central Mexico.</title>
        <authorList>
            <person name="Delgado-Sanchez P."/>
            <person name="Jimenez-Bremont J.F."/>
            <person name="Guerrero-Gonzalez Mde L."/>
            <person name="Flores J."/>
        </authorList>
    </citation>
    <scope>NUCLEOTIDE SEQUENCE</scope>
    <source>
        <tissue evidence="1">Cladode</tissue>
    </source>
</reference>
<accession>A0A7C9FRE3</accession>
<protein>
    <submittedName>
        <fullName evidence="1">Uncharacterized protein</fullName>
    </submittedName>
</protein>
<evidence type="ECO:0000313" key="1">
    <source>
        <dbReference type="EMBL" id="MBA4680604.1"/>
    </source>
</evidence>
<reference evidence="1" key="2">
    <citation type="submission" date="2020-07" db="EMBL/GenBank/DDBJ databases">
        <authorList>
            <person name="Vera ALvarez R."/>
            <person name="Arias-Moreno D.M."/>
            <person name="Jimenez-Jacinto V."/>
            <person name="Jimenez-Bremont J.F."/>
            <person name="Swaminathan K."/>
            <person name="Moose S.P."/>
            <person name="Guerrero-Gonzalez M.L."/>
            <person name="Marino-Ramirez L."/>
            <person name="Landsman D."/>
            <person name="Rodriguez-Kessler M."/>
            <person name="Delgado-Sanchez P."/>
        </authorList>
    </citation>
    <scope>NUCLEOTIDE SEQUENCE</scope>
    <source>
        <tissue evidence="1">Cladode</tissue>
    </source>
</reference>
<dbReference type="EMBL" id="GISG01287757">
    <property type="protein sequence ID" value="MBA4680604.1"/>
    <property type="molecule type" value="Transcribed_RNA"/>
</dbReference>
<organism evidence="1">
    <name type="scientific">Opuntia streptacantha</name>
    <name type="common">Prickly pear cactus</name>
    <name type="synonym">Opuntia cardona</name>
    <dbReference type="NCBI Taxonomy" id="393608"/>
    <lineage>
        <taxon>Eukaryota</taxon>
        <taxon>Viridiplantae</taxon>
        <taxon>Streptophyta</taxon>
        <taxon>Embryophyta</taxon>
        <taxon>Tracheophyta</taxon>
        <taxon>Spermatophyta</taxon>
        <taxon>Magnoliopsida</taxon>
        <taxon>eudicotyledons</taxon>
        <taxon>Gunneridae</taxon>
        <taxon>Pentapetalae</taxon>
        <taxon>Caryophyllales</taxon>
        <taxon>Cactineae</taxon>
        <taxon>Cactaceae</taxon>
        <taxon>Opuntioideae</taxon>
        <taxon>Opuntia</taxon>
    </lineage>
</organism>
<proteinExistence type="predicted"/>